<dbReference type="PROSITE" id="PS51352">
    <property type="entry name" value="THIOREDOXIN_2"/>
    <property type="match status" value="1"/>
</dbReference>
<dbReference type="PANTHER" id="PTHR42852">
    <property type="entry name" value="THIOL:DISULFIDE INTERCHANGE PROTEIN DSBE"/>
    <property type="match status" value="1"/>
</dbReference>
<accession>A0ABS5VB82</accession>
<evidence type="ECO:0000313" key="3">
    <source>
        <dbReference type="Proteomes" id="UP001195903"/>
    </source>
</evidence>
<evidence type="ECO:0000313" key="2">
    <source>
        <dbReference type="EMBL" id="MBT1446293.1"/>
    </source>
</evidence>
<dbReference type="CDD" id="cd03011">
    <property type="entry name" value="TlpA_like_ScsD_MtbDsbE"/>
    <property type="match status" value="1"/>
</dbReference>
<gene>
    <name evidence="2" type="ORF">KJI95_17505</name>
</gene>
<dbReference type="InterPro" id="IPR000866">
    <property type="entry name" value="AhpC/TSA"/>
</dbReference>
<dbReference type="InterPro" id="IPR036249">
    <property type="entry name" value="Thioredoxin-like_sf"/>
</dbReference>
<feature type="domain" description="Thioredoxin" evidence="1">
    <location>
        <begin position="34"/>
        <end position="169"/>
    </location>
</feature>
<dbReference type="Pfam" id="PF00578">
    <property type="entry name" value="AhpC-TSA"/>
    <property type="match status" value="1"/>
</dbReference>
<dbReference type="RefSeq" id="WP_214508494.1">
    <property type="nucleotide sequence ID" value="NZ_JAHEPS010000010.1"/>
</dbReference>
<dbReference type="SUPFAM" id="SSF52833">
    <property type="entry name" value="Thioredoxin-like"/>
    <property type="match status" value="1"/>
</dbReference>
<name>A0ABS5VB82_9GAMM</name>
<organism evidence="2 3">
    <name type="scientific">Shewanella jiangmenensis</name>
    <dbReference type="NCBI Taxonomy" id="2837387"/>
    <lineage>
        <taxon>Bacteria</taxon>
        <taxon>Pseudomonadati</taxon>
        <taxon>Pseudomonadota</taxon>
        <taxon>Gammaproteobacteria</taxon>
        <taxon>Alteromonadales</taxon>
        <taxon>Shewanellaceae</taxon>
        <taxon>Shewanella</taxon>
    </lineage>
</organism>
<proteinExistence type="predicted"/>
<evidence type="ECO:0000259" key="1">
    <source>
        <dbReference type="PROSITE" id="PS51352"/>
    </source>
</evidence>
<dbReference type="Proteomes" id="UP001195903">
    <property type="component" value="Unassembled WGS sequence"/>
</dbReference>
<reference evidence="2 3" key="1">
    <citation type="submission" date="2021-05" db="EMBL/GenBank/DDBJ databases">
        <title>Shewanella sp. JM162201.</title>
        <authorList>
            <person name="Xu S."/>
            <person name="Li A."/>
        </authorList>
    </citation>
    <scope>NUCLEOTIDE SEQUENCE [LARGE SCALE GENOMIC DNA]</scope>
    <source>
        <strain evidence="2 3">JM162201</strain>
    </source>
</reference>
<dbReference type="EMBL" id="JAHEPS010000010">
    <property type="protein sequence ID" value="MBT1446293.1"/>
    <property type="molecule type" value="Genomic_DNA"/>
</dbReference>
<dbReference type="InterPro" id="IPR013766">
    <property type="entry name" value="Thioredoxin_domain"/>
</dbReference>
<dbReference type="PANTHER" id="PTHR42852:SF17">
    <property type="entry name" value="THIOREDOXIN-LIKE PROTEIN HI_1115"/>
    <property type="match status" value="1"/>
</dbReference>
<dbReference type="Gene3D" id="3.40.30.10">
    <property type="entry name" value="Glutaredoxin"/>
    <property type="match status" value="1"/>
</dbReference>
<dbReference type="InterPro" id="IPR050553">
    <property type="entry name" value="Thioredoxin_ResA/DsbE_sf"/>
</dbReference>
<sequence>MDPKPKKSRRKQLLLEAAIAMALFYGIAAFQQKDMLKDTAPAISASGVEHSLLTLPHSGGKPTLVYFFADWCSVCKLTSPAISRIESDYPVVAIAVDSGNDERVRAFLQQQGYEFDAINDNGALAKQFGVSGFPSIFVVDGDGNIHFVTRGITSEPGLRLRLFITSLMN</sequence>
<comment type="caution">
    <text evidence="2">The sequence shown here is derived from an EMBL/GenBank/DDBJ whole genome shotgun (WGS) entry which is preliminary data.</text>
</comment>
<keyword evidence="3" id="KW-1185">Reference proteome</keyword>
<protein>
    <submittedName>
        <fullName evidence="2">Protein disulfide oxidoreductase</fullName>
    </submittedName>
</protein>